<accession>A0ACC0LLZ6</accession>
<proteinExistence type="predicted"/>
<protein>
    <submittedName>
        <fullName evidence="1">Uncharacterized protein</fullName>
    </submittedName>
</protein>
<dbReference type="EMBL" id="CM046399">
    <property type="protein sequence ID" value="KAI8529720.1"/>
    <property type="molecule type" value="Genomic_DNA"/>
</dbReference>
<name>A0ACC0LLZ6_RHOML</name>
<reference evidence="1" key="1">
    <citation type="submission" date="2022-02" db="EMBL/GenBank/DDBJ databases">
        <title>Plant Genome Project.</title>
        <authorList>
            <person name="Zhang R.-G."/>
        </authorList>
    </citation>
    <scope>NUCLEOTIDE SEQUENCE</scope>
    <source>
        <strain evidence="1">AT1</strain>
    </source>
</reference>
<organism evidence="1 2">
    <name type="scientific">Rhododendron molle</name>
    <name type="common">Chinese azalea</name>
    <name type="synonym">Azalea mollis</name>
    <dbReference type="NCBI Taxonomy" id="49168"/>
    <lineage>
        <taxon>Eukaryota</taxon>
        <taxon>Viridiplantae</taxon>
        <taxon>Streptophyta</taxon>
        <taxon>Embryophyta</taxon>
        <taxon>Tracheophyta</taxon>
        <taxon>Spermatophyta</taxon>
        <taxon>Magnoliopsida</taxon>
        <taxon>eudicotyledons</taxon>
        <taxon>Gunneridae</taxon>
        <taxon>Pentapetalae</taxon>
        <taxon>asterids</taxon>
        <taxon>Ericales</taxon>
        <taxon>Ericaceae</taxon>
        <taxon>Ericoideae</taxon>
        <taxon>Rhodoreae</taxon>
        <taxon>Rhododendron</taxon>
    </lineage>
</organism>
<evidence type="ECO:0000313" key="2">
    <source>
        <dbReference type="Proteomes" id="UP001062846"/>
    </source>
</evidence>
<keyword evidence="2" id="KW-1185">Reference proteome</keyword>
<sequence length="709" mass="80478">MADEAKVKGNAAFSAGNYADAIRHYTEAIDLSPDNHVLYSNRSAAYASRNQYTEALFDAKKTIKLKPDWPKAFSRLGAAHLGLQNYSDAVSAYKNGLELDPANQVLQSGLREAVELTFESAENIILKWDSTYSEEARCHTIFDGGNRHEIDQYLNAVDEIQRWLESGTLTESDNQSKAKTAIRIAMARLEDEFRNLLMAHTSPVETDCLIAMNSSFKRTDSSTSELHGESFMKDEELESRTRVSYCFANTNICQIDLIPSDVISDLRSIAERMISAGYLRECVQVCLGVRKSCVDASLVHLGIEKSSADDFQWMEWEILEPKIRWWIRTARVSIRIIFASEKKLCEQIFPYLLGSSIDDYCFLETVKGQVIQLFNFVGAISTITPRSHEKLVKILELHDAMSGLLPDIEVVFESTSSKMIRVEAAEILSELTEAVRGIWFEFENVVLSEKSQVPVPGGTIHPMTKYVMNYISLVTDYKQTLVELIVSKPELKNSGDVTDVESEVVEGRTPLALHLIWIMMTLQSNLDGKSKQHYKDTALGHLFMMNNVHYIVQKAKAENNLREMIGDGYLRKLTGKYRQLATSYKRSTWTKVLHCLRDEGLHGSGSSSAVSKNALKERFKSFNTVFEEVHKTQAMWLIPDDQLREELRIMILELLIPAYTAFLGRFRSYIESGRHPETFIRYSVEDLEAAISDFFEGTSVSQQQLRRRA</sequence>
<comment type="caution">
    <text evidence="1">The sequence shown here is derived from an EMBL/GenBank/DDBJ whole genome shotgun (WGS) entry which is preliminary data.</text>
</comment>
<evidence type="ECO:0000313" key="1">
    <source>
        <dbReference type="EMBL" id="KAI8529720.1"/>
    </source>
</evidence>
<dbReference type="Proteomes" id="UP001062846">
    <property type="component" value="Chromosome 12"/>
</dbReference>
<gene>
    <name evidence="1" type="ORF">RHMOL_Rhmol12G0247200</name>
</gene>